<name>A0ABV6CNY7_9RHOB</name>
<evidence type="ECO:0000313" key="5">
    <source>
        <dbReference type="Proteomes" id="UP001589795"/>
    </source>
</evidence>
<dbReference type="PROSITE" id="PS50110">
    <property type="entry name" value="RESPONSE_REGULATORY"/>
    <property type="match status" value="1"/>
</dbReference>
<dbReference type="PANTHER" id="PTHR43156">
    <property type="entry name" value="STAGE II SPORULATION PROTEIN E-RELATED"/>
    <property type="match status" value="1"/>
</dbReference>
<protein>
    <submittedName>
        <fullName evidence="4">PP2C family protein-serine/threonine phosphatase</fullName>
        <ecNumber evidence="4">3.1.3.16</ecNumber>
    </submittedName>
</protein>
<reference evidence="4 5" key="1">
    <citation type="submission" date="2024-09" db="EMBL/GenBank/DDBJ databases">
        <authorList>
            <person name="Sun Q."/>
            <person name="Mori K."/>
        </authorList>
    </citation>
    <scope>NUCLEOTIDE SEQUENCE [LARGE SCALE GENOMIC DNA]</scope>
    <source>
        <strain evidence="4 5">CCM 7904</strain>
    </source>
</reference>
<evidence type="ECO:0000256" key="1">
    <source>
        <dbReference type="ARBA" id="ARBA00022801"/>
    </source>
</evidence>
<dbReference type="InterPro" id="IPR001789">
    <property type="entry name" value="Sig_transdc_resp-reg_receiver"/>
</dbReference>
<dbReference type="Gene3D" id="3.40.50.2300">
    <property type="match status" value="1"/>
</dbReference>
<dbReference type="SUPFAM" id="SSF81606">
    <property type="entry name" value="PP2C-like"/>
    <property type="match status" value="1"/>
</dbReference>
<dbReference type="Gene3D" id="3.60.40.10">
    <property type="entry name" value="PPM-type phosphatase domain"/>
    <property type="match status" value="1"/>
</dbReference>
<evidence type="ECO:0000259" key="3">
    <source>
        <dbReference type="PROSITE" id="PS50110"/>
    </source>
</evidence>
<dbReference type="GO" id="GO:0004722">
    <property type="term" value="F:protein serine/threonine phosphatase activity"/>
    <property type="evidence" value="ECO:0007669"/>
    <property type="project" value="UniProtKB-EC"/>
</dbReference>
<dbReference type="Pfam" id="PF07228">
    <property type="entry name" value="SpoIIE"/>
    <property type="match status" value="1"/>
</dbReference>
<dbReference type="InterPro" id="IPR001932">
    <property type="entry name" value="PPM-type_phosphatase-like_dom"/>
</dbReference>
<evidence type="ECO:0000313" key="4">
    <source>
        <dbReference type="EMBL" id="MFC0202456.1"/>
    </source>
</evidence>
<dbReference type="CDD" id="cd00156">
    <property type="entry name" value="REC"/>
    <property type="match status" value="1"/>
</dbReference>
<gene>
    <name evidence="4" type="ORF">ACFFIZ_19625</name>
</gene>
<dbReference type="InterPro" id="IPR036457">
    <property type="entry name" value="PPM-type-like_dom_sf"/>
</dbReference>
<dbReference type="Proteomes" id="UP001589795">
    <property type="component" value="Unassembled WGS sequence"/>
</dbReference>
<dbReference type="EMBL" id="JBHLWQ010000189">
    <property type="protein sequence ID" value="MFC0202456.1"/>
    <property type="molecule type" value="Genomic_DNA"/>
</dbReference>
<dbReference type="EC" id="3.1.3.16" evidence="4"/>
<accession>A0ABV6CNY7</accession>
<dbReference type="SMART" id="SM00331">
    <property type="entry name" value="PP2C_SIG"/>
    <property type="match status" value="1"/>
</dbReference>
<keyword evidence="1 4" id="KW-0378">Hydrolase</keyword>
<dbReference type="SMART" id="SM00448">
    <property type="entry name" value="REC"/>
    <property type="match status" value="1"/>
</dbReference>
<dbReference type="Pfam" id="PF00072">
    <property type="entry name" value="Response_reg"/>
    <property type="match status" value="1"/>
</dbReference>
<keyword evidence="5" id="KW-1185">Reference proteome</keyword>
<comment type="caution">
    <text evidence="4">The sequence shown here is derived from an EMBL/GenBank/DDBJ whole genome shotgun (WGS) entry which is preliminary data.</text>
</comment>
<evidence type="ECO:0000256" key="2">
    <source>
        <dbReference type="PROSITE-ProRule" id="PRU00169"/>
    </source>
</evidence>
<organism evidence="4 5">
    <name type="scientific">Paracoccus rhizosphaerae</name>
    <dbReference type="NCBI Taxonomy" id="1133347"/>
    <lineage>
        <taxon>Bacteria</taxon>
        <taxon>Pseudomonadati</taxon>
        <taxon>Pseudomonadota</taxon>
        <taxon>Alphaproteobacteria</taxon>
        <taxon>Rhodobacterales</taxon>
        <taxon>Paracoccaceae</taxon>
        <taxon>Paracoccus</taxon>
    </lineage>
</organism>
<dbReference type="InterPro" id="IPR011006">
    <property type="entry name" value="CheY-like_superfamily"/>
</dbReference>
<keyword evidence="2" id="KW-0597">Phosphoprotein</keyword>
<dbReference type="RefSeq" id="WP_265507162.1">
    <property type="nucleotide sequence ID" value="NZ_JAOTBE010000025.1"/>
</dbReference>
<feature type="domain" description="Response regulatory" evidence="3">
    <location>
        <begin position="21"/>
        <end position="137"/>
    </location>
</feature>
<sequence>MKPANRPLPAADDPAAPDRRLVLLADHNDEERRLLARLLRRGGYDVVEARDGAEALALCQELSPRLVLSDWDMPNMTGVEFCRAFRTMQRSNHGYFVILTRTVAAAEITAALEAGADDFLAKPIVPLKLLARLSAGERIIRVEEELRASNRQLREALAKLSDTQAVIEHDLKEARKLQQGLVRERSGRFGRVEISLLLRPAGHVGGDLVGFFPIGDDRIGIYALDVSGHGVTAALLTAQLSVHLSGSSDQNVALRGAQSGQDAAGPAALAHFFNNMMLEEMNTDSYFTMIYGELNHRTGQLRMVQAGHPHPVLQRSDGTIQHLGRGGMPIGVMDEPIFDEIEVTLNPGDRLLIASDGITEAQTPNGRQLGNEGLEAVMRTNAFLHGHSFLESMAWSVSEYCRGERQDDMSAVLLEYRAESLLLRLD</sequence>
<dbReference type="PANTHER" id="PTHR43156:SF2">
    <property type="entry name" value="STAGE II SPORULATION PROTEIN E"/>
    <property type="match status" value="1"/>
</dbReference>
<dbReference type="InterPro" id="IPR052016">
    <property type="entry name" value="Bact_Sigma-Reg"/>
</dbReference>
<dbReference type="SUPFAM" id="SSF52172">
    <property type="entry name" value="CheY-like"/>
    <property type="match status" value="1"/>
</dbReference>
<feature type="modified residue" description="4-aspartylphosphate" evidence="2">
    <location>
        <position position="70"/>
    </location>
</feature>
<proteinExistence type="predicted"/>